<keyword evidence="3" id="KW-0813">Transport</keyword>
<evidence type="ECO:0000256" key="1">
    <source>
        <dbReference type="ARBA" id="ARBA00004448"/>
    </source>
</evidence>
<keyword evidence="12" id="KW-1185">Reference proteome</keyword>
<dbReference type="PROSITE" id="PS00018">
    <property type="entry name" value="EF_HAND_1"/>
    <property type="match status" value="1"/>
</dbReference>
<keyword evidence="5" id="KW-0677">Repeat</keyword>
<comment type="subcellular location">
    <subcellularLocation>
        <location evidence="1">Mitochondrion inner membrane</location>
        <topology evidence="1">Multi-pass membrane protein</topology>
    </subcellularLocation>
</comment>
<protein>
    <submittedName>
        <fullName evidence="11">Phosphoinositide phospholipase C</fullName>
        <ecNumber evidence="11">3.1.4.11</ecNumber>
    </submittedName>
</protein>
<name>A0ABD1GEH7_SALDI</name>
<evidence type="ECO:0000313" key="11">
    <source>
        <dbReference type="EMBL" id="KAL1542526.1"/>
    </source>
</evidence>
<dbReference type="PANTHER" id="PTHR45667">
    <property type="entry name" value="S-ADENOSYLMETHIONINE MITOCHONDRIAL CARRIER PROTEIN"/>
    <property type="match status" value="1"/>
</dbReference>
<evidence type="ECO:0000259" key="10">
    <source>
        <dbReference type="PROSITE" id="PS50222"/>
    </source>
</evidence>
<dbReference type="SUPFAM" id="SSF47473">
    <property type="entry name" value="EF-hand"/>
    <property type="match status" value="1"/>
</dbReference>
<dbReference type="GO" id="GO:0004435">
    <property type="term" value="F:phosphatidylinositol-4,5-bisphosphate phospholipase C activity"/>
    <property type="evidence" value="ECO:0007669"/>
    <property type="project" value="UniProtKB-EC"/>
</dbReference>
<comment type="caution">
    <text evidence="11">The sequence shown here is derived from an EMBL/GenBank/DDBJ whole genome shotgun (WGS) entry which is preliminary data.</text>
</comment>
<dbReference type="InterPro" id="IPR023395">
    <property type="entry name" value="MCP_dom_sf"/>
</dbReference>
<evidence type="ECO:0000256" key="2">
    <source>
        <dbReference type="ARBA" id="ARBA00006375"/>
    </source>
</evidence>
<comment type="similarity">
    <text evidence="2">Belongs to the mitochondrial carrier (TC 2.A.29) family.</text>
</comment>
<dbReference type="SUPFAM" id="SSF103506">
    <property type="entry name" value="Mitochondrial carrier"/>
    <property type="match status" value="1"/>
</dbReference>
<dbReference type="InterPro" id="IPR011992">
    <property type="entry name" value="EF-hand-dom_pair"/>
</dbReference>
<dbReference type="InterPro" id="IPR002048">
    <property type="entry name" value="EF_hand_dom"/>
</dbReference>
<accession>A0ABD1GEH7</accession>
<dbReference type="FunFam" id="1.50.40.10:FF:000041">
    <property type="entry name" value="Mitochondrial substrate carrier family protein"/>
    <property type="match status" value="1"/>
</dbReference>
<organism evidence="11 12">
    <name type="scientific">Salvia divinorum</name>
    <name type="common">Maria pastora</name>
    <name type="synonym">Diviner's sage</name>
    <dbReference type="NCBI Taxonomy" id="28513"/>
    <lineage>
        <taxon>Eukaryota</taxon>
        <taxon>Viridiplantae</taxon>
        <taxon>Streptophyta</taxon>
        <taxon>Embryophyta</taxon>
        <taxon>Tracheophyta</taxon>
        <taxon>Spermatophyta</taxon>
        <taxon>Magnoliopsida</taxon>
        <taxon>eudicotyledons</taxon>
        <taxon>Gunneridae</taxon>
        <taxon>Pentapetalae</taxon>
        <taxon>asterids</taxon>
        <taxon>lamiids</taxon>
        <taxon>Lamiales</taxon>
        <taxon>Lamiaceae</taxon>
        <taxon>Nepetoideae</taxon>
        <taxon>Mentheae</taxon>
        <taxon>Salviinae</taxon>
        <taxon>Salvia</taxon>
        <taxon>Salvia subgen. Calosphace</taxon>
    </lineage>
</organism>
<feature type="repeat" description="Solcar" evidence="9">
    <location>
        <begin position="580"/>
        <end position="665"/>
    </location>
</feature>
<dbReference type="Proteomes" id="UP001567538">
    <property type="component" value="Unassembled WGS sequence"/>
</dbReference>
<evidence type="ECO:0000256" key="5">
    <source>
        <dbReference type="ARBA" id="ARBA00022737"/>
    </source>
</evidence>
<dbReference type="GO" id="GO:0005743">
    <property type="term" value="C:mitochondrial inner membrane"/>
    <property type="evidence" value="ECO:0007669"/>
    <property type="project" value="UniProtKB-SubCell"/>
</dbReference>
<dbReference type="InterPro" id="IPR018108">
    <property type="entry name" value="MCP_transmembrane"/>
</dbReference>
<keyword evidence="11" id="KW-0378">Hydrolase</keyword>
<dbReference type="InterPro" id="IPR018247">
    <property type="entry name" value="EF_Hand_1_Ca_BS"/>
</dbReference>
<sequence length="667" mass="73935">MVVAESDPLQSLFSSVHLAFSPLGSNFRNLAKNFDHCFNGVLKNVGSSFDERRGVDLNLNLNLSKKQLRFEVALPFLADGKDSYFIGVSSERVEVGEMVFGEITKKSNGEEGKDFPFEHLMRFLSDQLNHFPKSNVFGQDHKCKDELKALTGVSEDRRAGGGGFFANLRFARVRGEECSSSSSEKVDQNELLRAHCFKFVTLKELVKHSPPIGGFSKEDHPDEMELLSVQHFFRYTEAEGKRLFHELDRDGDGKVTLEDLEIAMTNRNLPRRYAKEFMKRTRSRLFSKSFGWNEFLYVMEQKETISLRAYTSLSLSKLGMPQKDEILASLKKAGLSATEDNATAVMHYLNANYEESKSYAQFRSFVMLLSSNNVPEKPRGNCSRRADASDPPRVEIQRDSVLKTALAGGISCSFSTLLMHPIDTVKTHVQASSALSFIEIMSKLPQLGVRGLYMGSIPAIVGQFLSHGLRTGICEVTKIALINVAPSLPELQVESVGSFLGTFLGTTMRIPCEVLKQRLQAGQFNHVGEALVGTWQQDGLGGFFRGTGMTLCRELPFYVAGSGLYAESKKAVQKLLGRELEPWETVVVGAVSGGLTAVMTTPFDVIKTRMMTALQGEPTTMSVVALSILRHEGPLGLFRGAVPRFFWVAPLGAINFAGYELMRKAMG</sequence>
<evidence type="ECO:0000256" key="6">
    <source>
        <dbReference type="ARBA" id="ARBA00022837"/>
    </source>
</evidence>
<evidence type="ECO:0000256" key="4">
    <source>
        <dbReference type="ARBA" id="ARBA00022692"/>
    </source>
</evidence>
<dbReference type="Pfam" id="PF00153">
    <property type="entry name" value="Mito_carr"/>
    <property type="match status" value="3"/>
</dbReference>
<dbReference type="PROSITE" id="PS50920">
    <property type="entry name" value="SOLCAR"/>
    <property type="match status" value="3"/>
</dbReference>
<evidence type="ECO:0000256" key="7">
    <source>
        <dbReference type="ARBA" id="ARBA00022989"/>
    </source>
</evidence>
<keyword evidence="7" id="KW-1133">Transmembrane helix</keyword>
<dbReference type="PROSITE" id="PS50222">
    <property type="entry name" value="EF_HAND_2"/>
    <property type="match status" value="1"/>
</dbReference>
<evidence type="ECO:0000256" key="8">
    <source>
        <dbReference type="ARBA" id="ARBA00023136"/>
    </source>
</evidence>
<feature type="repeat" description="Solcar" evidence="9">
    <location>
        <begin position="399"/>
        <end position="480"/>
    </location>
</feature>
<dbReference type="EMBL" id="JBEAFC010000009">
    <property type="protein sequence ID" value="KAL1542526.1"/>
    <property type="molecule type" value="Genomic_DNA"/>
</dbReference>
<dbReference type="EC" id="3.1.4.11" evidence="11"/>
<evidence type="ECO:0000313" key="12">
    <source>
        <dbReference type="Proteomes" id="UP001567538"/>
    </source>
</evidence>
<gene>
    <name evidence="11" type="ORF">AAHA92_26608</name>
</gene>
<reference evidence="11 12" key="1">
    <citation type="submission" date="2024-06" db="EMBL/GenBank/DDBJ databases">
        <title>A chromosome level genome sequence of Diviner's sage (Salvia divinorum).</title>
        <authorList>
            <person name="Ford S.A."/>
            <person name="Ro D.-K."/>
            <person name="Ness R.W."/>
            <person name="Phillips M.A."/>
        </authorList>
    </citation>
    <scope>NUCLEOTIDE SEQUENCE [LARGE SCALE GENOMIC DNA]</scope>
    <source>
        <strain evidence="11">SAF-2024a</strain>
        <tissue evidence="11">Leaf</tissue>
    </source>
</reference>
<evidence type="ECO:0000256" key="3">
    <source>
        <dbReference type="ARBA" id="ARBA00022448"/>
    </source>
</evidence>
<keyword evidence="8 9" id="KW-0472">Membrane</keyword>
<keyword evidence="4 9" id="KW-0812">Transmembrane</keyword>
<dbReference type="AlphaFoldDB" id="A0ABD1GEH7"/>
<keyword evidence="6" id="KW-0106">Calcium</keyword>
<dbReference type="Gene3D" id="1.50.40.10">
    <property type="entry name" value="Mitochondrial carrier domain"/>
    <property type="match status" value="1"/>
</dbReference>
<feature type="domain" description="EF-hand" evidence="10">
    <location>
        <begin position="235"/>
        <end position="270"/>
    </location>
</feature>
<proteinExistence type="inferred from homology"/>
<feature type="repeat" description="Solcar" evidence="9">
    <location>
        <begin position="489"/>
        <end position="571"/>
    </location>
</feature>
<dbReference type="Gene3D" id="1.10.238.10">
    <property type="entry name" value="EF-hand"/>
    <property type="match status" value="1"/>
</dbReference>
<evidence type="ECO:0000256" key="9">
    <source>
        <dbReference type="PROSITE-ProRule" id="PRU00282"/>
    </source>
</evidence>